<evidence type="ECO:0000313" key="3">
    <source>
        <dbReference type="Proteomes" id="UP001066276"/>
    </source>
</evidence>
<dbReference type="EMBL" id="JANPWB010000004">
    <property type="protein sequence ID" value="KAJ1191447.1"/>
    <property type="molecule type" value="Genomic_DNA"/>
</dbReference>
<evidence type="ECO:0000313" key="2">
    <source>
        <dbReference type="EMBL" id="KAJ1191447.1"/>
    </source>
</evidence>
<feature type="region of interest" description="Disordered" evidence="1">
    <location>
        <begin position="1"/>
        <end position="98"/>
    </location>
</feature>
<sequence length="141" mass="15558">MREEACRAGWGGEPASLPPRSAGGNKEASACRATRRSAQHRQPGEPEVVDEGERQGTRRVNSREPVRRALGPEKSGAWESRVRPQLQQSLEGGQGPWQKRQELGDEITVMEATHSRTGSLVVKGQLTVLRKQLRALDEDPD</sequence>
<keyword evidence="3" id="KW-1185">Reference proteome</keyword>
<accession>A0AAV7UV01</accession>
<gene>
    <name evidence="2" type="ORF">NDU88_000763</name>
</gene>
<organism evidence="2 3">
    <name type="scientific">Pleurodeles waltl</name>
    <name type="common">Iberian ribbed newt</name>
    <dbReference type="NCBI Taxonomy" id="8319"/>
    <lineage>
        <taxon>Eukaryota</taxon>
        <taxon>Metazoa</taxon>
        <taxon>Chordata</taxon>
        <taxon>Craniata</taxon>
        <taxon>Vertebrata</taxon>
        <taxon>Euteleostomi</taxon>
        <taxon>Amphibia</taxon>
        <taxon>Batrachia</taxon>
        <taxon>Caudata</taxon>
        <taxon>Salamandroidea</taxon>
        <taxon>Salamandridae</taxon>
        <taxon>Pleurodelinae</taxon>
        <taxon>Pleurodeles</taxon>
    </lineage>
</organism>
<protein>
    <submittedName>
        <fullName evidence="2">Uncharacterized protein</fullName>
    </submittedName>
</protein>
<dbReference type="AlphaFoldDB" id="A0AAV7UV01"/>
<name>A0AAV7UV01_PLEWA</name>
<reference evidence="2" key="1">
    <citation type="journal article" date="2022" name="bioRxiv">
        <title>Sequencing and chromosome-scale assembly of the giantPleurodeles waltlgenome.</title>
        <authorList>
            <person name="Brown T."/>
            <person name="Elewa A."/>
            <person name="Iarovenko S."/>
            <person name="Subramanian E."/>
            <person name="Araus A.J."/>
            <person name="Petzold A."/>
            <person name="Susuki M."/>
            <person name="Suzuki K.-i.T."/>
            <person name="Hayashi T."/>
            <person name="Toyoda A."/>
            <person name="Oliveira C."/>
            <person name="Osipova E."/>
            <person name="Leigh N.D."/>
            <person name="Simon A."/>
            <person name="Yun M.H."/>
        </authorList>
    </citation>
    <scope>NUCLEOTIDE SEQUENCE</scope>
    <source>
        <strain evidence="2">20211129_DDA</strain>
        <tissue evidence="2">Liver</tissue>
    </source>
</reference>
<dbReference type="Proteomes" id="UP001066276">
    <property type="component" value="Chromosome 2_2"/>
</dbReference>
<evidence type="ECO:0000256" key="1">
    <source>
        <dbReference type="SAM" id="MobiDB-lite"/>
    </source>
</evidence>
<comment type="caution">
    <text evidence="2">The sequence shown here is derived from an EMBL/GenBank/DDBJ whole genome shotgun (WGS) entry which is preliminary data.</text>
</comment>
<proteinExistence type="predicted"/>
<feature type="compositionally biased region" description="Basic and acidic residues" evidence="1">
    <location>
        <begin position="51"/>
        <end position="71"/>
    </location>
</feature>